<proteinExistence type="predicted"/>
<evidence type="ECO:0000313" key="1">
    <source>
        <dbReference type="EMBL" id="CEK98877.1"/>
    </source>
</evidence>
<protein>
    <submittedName>
        <fullName evidence="1">Uncharacterized protein</fullName>
    </submittedName>
</protein>
<gene>
    <name evidence="1" type="primary">ORF219863</name>
</gene>
<name>A0A0B7C117_9EUPU</name>
<organism evidence="1">
    <name type="scientific">Arion vulgaris</name>
    <dbReference type="NCBI Taxonomy" id="1028688"/>
    <lineage>
        <taxon>Eukaryota</taxon>
        <taxon>Metazoa</taxon>
        <taxon>Spiralia</taxon>
        <taxon>Lophotrochozoa</taxon>
        <taxon>Mollusca</taxon>
        <taxon>Gastropoda</taxon>
        <taxon>Heterobranchia</taxon>
        <taxon>Euthyneura</taxon>
        <taxon>Panpulmonata</taxon>
        <taxon>Eupulmonata</taxon>
        <taxon>Stylommatophora</taxon>
        <taxon>Helicina</taxon>
        <taxon>Arionoidea</taxon>
        <taxon>Arionidae</taxon>
        <taxon>Arion</taxon>
    </lineage>
</organism>
<dbReference type="EMBL" id="HACG01052006">
    <property type="protein sequence ID" value="CEK98877.1"/>
    <property type="molecule type" value="Transcribed_RNA"/>
</dbReference>
<reference evidence="1" key="1">
    <citation type="submission" date="2014-12" db="EMBL/GenBank/DDBJ databases">
        <title>Insight into the proteome of Arion vulgaris.</title>
        <authorList>
            <person name="Aradska J."/>
            <person name="Bulat T."/>
            <person name="Smidak R."/>
            <person name="Sarate P."/>
            <person name="Gangsoo J."/>
            <person name="Sialana F."/>
            <person name="Bilban M."/>
            <person name="Lubec G."/>
        </authorList>
    </citation>
    <scope>NUCLEOTIDE SEQUENCE</scope>
    <source>
        <tissue evidence="1">Skin</tissue>
    </source>
</reference>
<feature type="non-terminal residue" evidence="1">
    <location>
        <position position="51"/>
    </location>
</feature>
<dbReference type="AlphaFoldDB" id="A0A0B7C117"/>
<accession>A0A0B7C117</accession>
<sequence>MHSSNILDDMADGAVFLLKVVFVMDVRGIMKLAQITNQSYLLYFFSVYKSK</sequence>